<name>A0A1B7MRW8_9AGAM</name>
<proteinExistence type="predicted"/>
<evidence type="ECO:0008006" key="3">
    <source>
        <dbReference type="Google" id="ProtNLM"/>
    </source>
</evidence>
<evidence type="ECO:0000313" key="2">
    <source>
        <dbReference type="Proteomes" id="UP000092154"/>
    </source>
</evidence>
<organism evidence="1 2">
    <name type="scientific">Rhizopogon vinicolor AM-OR11-026</name>
    <dbReference type="NCBI Taxonomy" id="1314800"/>
    <lineage>
        <taxon>Eukaryota</taxon>
        <taxon>Fungi</taxon>
        <taxon>Dikarya</taxon>
        <taxon>Basidiomycota</taxon>
        <taxon>Agaricomycotina</taxon>
        <taxon>Agaricomycetes</taxon>
        <taxon>Agaricomycetidae</taxon>
        <taxon>Boletales</taxon>
        <taxon>Suillineae</taxon>
        <taxon>Rhizopogonaceae</taxon>
        <taxon>Rhizopogon</taxon>
    </lineage>
</organism>
<evidence type="ECO:0000313" key="1">
    <source>
        <dbReference type="EMBL" id="OAX35307.1"/>
    </source>
</evidence>
<protein>
    <recommendedName>
        <fullName evidence="3">Fungal-type protein kinase domain-containing protein</fullName>
    </recommendedName>
</protein>
<dbReference type="OrthoDB" id="3253976at2759"/>
<keyword evidence="2" id="KW-1185">Reference proteome</keyword>
<reference evidence="1 2" key="1">
    <citation type="submission" date="2016-06" db="EMBL/GenBank/DDBJ databases">
        <title>Comparative genomics of the ectomycorrhizal sister species Rhizopogon vinicolor and Rhizopogon vesiculosus (Basidiomycota: Boletales) reveals a divergence of the mating type B locus.</title>
        <authorList>
            <consortium name="DOE Joint Genome Institute"/>
            <person name="Mujic A.B."/>
            <person name="Kuo A."/>
            <person name="Tritt A."/>
            <person name="Lipzen A."/>
            <person name="Chen C."/>
            <person name="Johnson J."/>
            <person name="Sharma A."/>
            <person name="Barry K."/>
            <person name="Grigoriev I.V."/>
            <person name="Spatafora J.W."/>
        </authorList>
    </citation>
    <scope>NUCLEOTIDE SEQUENCE [LARGE SCALE GENOMIC DNA]</scope>
    <source>
        <strain evidence="1 2">AM-OR11-026</strain>
    </source>
</reference>
<accession>A0A1B7MRW8</accession>
<dbReference type="EMBL" id="KV448512">
    <property type="protein sequence ID" value="OAX35307.1"/>
    <property type="molecule type" value="Genomic_DNA"/>
</dbReference>
<dbReference type="AlphaFoldDB" id="A0A1B7MRW8"/>
<gene>
    <name evidence="1" type="ORF">K503DRAFT_697232</name>
</gene>
<dbReference type="Proteomes" id="UP000092154">
    <property type="component" value="Unassembled WGS sequence"/>
</dbReference>
<sequence>MVQNILSAKSGNNWTTNELTAFNVTVEPRDPISFFGSPLPNTTVDPILLNNLQRPPGAISKDNRLFFSGDSVIDDFTAFLLSMLDYDEPERVVHQHLEIGFLICGEMVGAKPNLVVMDEEDYILLVQEDKCYTGTFPDEVEPQLIAEAIAAFYDNNRRRRHIGIPTMPSKVFAGIIMCGTAPIFYKIPITQELVDAISYAQHPPNQIVVDKLVPPVPCWHRYTSKGMVPLENRRIIIQCLEAFKQVRVLKWSFEGIIWN</sequence>
<dbReference type="InParanoid" id="A0A1B7MRW8"/>